<evidence type="ECO:0000256" key="6">
    <source>
        <dbReference type="PROSITE-ProRule" id="PRU00283"/>
    </source>
</evidence>
<dbReference type="GO" id="GO:0003777">
    <property type="term" value="F:microtubule motor activity"/>
    <property type="evidence" value="ECO:0007669"/>
    <property type="project" value="InterPro"/>
</dbReference>
<comment type="similarity">
    <text evidence="6 7">Belongs to the TRAFAC class myosin-kinesin ATPase superfamily. Kinesin family.</text>
</comment>
<name>F0YF31_AURAN</name>
<dbReference type="GO" id="GO:0007052">
    <property type="term" value="P:mitotic spindle organization"/>
    <property type="evidence" value="ECO:0007669"/>
    <property type="project" value="TreeGrafter"/>
</dbReference>
<feature type="domain" description="Kinesin motor" evidence="8">
    <location>
        <begin position="1"/>
        <end position="289"/>
    </location>
</feature>
<dbReference type="InterPro" id="IPR036961">
    <property type="entry name" value="Kinesin_motor_dom_sf"/>
</dbReference>
<dbReference type="KEGG" id="aaf:AURANDRAFT_4176"/>
<protein>
    <recommendedName>
        <fullName evidence="7">Kinesin-like protein</fullName>
    </recommendedName>
</protein>
<keyword evidence="5" id="KW-0175">Coiled coil</keyword>
<dbReference type="GO" id="GO:0005524">
    <property type="term" value="F:ATP binding"/>
    <property type="evidence" value="ECO:0007669"/>
    <property type="project" value="UniProtKB-UniRule"/>
</dbReference>
<dbReference type="GO" id="GO:0005875">
    <property type="term" value="C:microtubule associated complex"/>
    <property type="evidence" value="ECO:0007669"/>
    <property type="project" value="TreeGrafter"/>
</dbReference>
<dbReference type="AlphaFoldDB" id="F0YF31"/>
<dbReference type="GO" id="GO:0007018">
    <property type="term" value="P:microtubule-based movement"/>
    <property type="evidence" value="ECO:0007669"/>
    <property type="project" value="InterPro"/>
</dbReference>
<dbReference type="OMA" id="NVHETIS"/>
<feature type="non-terminal residue" evidence="9">
    <location>
        <position position="1"/>
    </location>
</feature>
<dbReference type="SMART" id="SM00129">
    <property type="entry name" value="KISc"/>
    <property type="match status" value="1"/>
</dbReference>
<proteinExistence type="inferred from homology"/>
<evidence type="ECO:0000256" key="3">
    <source>
        <dbReference type="ARBA" id="ARBA00022741"/>
    </source>
</evidence>
<dbReference type="InterPro" id="IPR027640">
    <property type="entry name" value="Kinesin-like_fam"/>
</dbReference>
<dbReference type="Pfam" id="PF00225">
    <property type="entry name" value="Kinesin"/>
    <property type="match status" value="1"/>
</dbReference>
<dbReference type="OrthoDB" id="3176171at2759"/>
<dbReference type="InterPro" id="IPR019821">
    <property type="entry name" value="Kinesin_motor_CS"/>
</dbReference>
<keyword evidence="4 6" id="KW-0067">ATP-binding</keyword>
<dbReference type="Proteomes" id="UP000002729">
    <property type="component" value="Unassembled WGS sequence"/>
</dbReference>
<dbReference type="PRINTS" id="PR00380">
    <property type="entry name" value="KINESINHEAVY"/>
</dbReference>
<dbReference type="InParanoid" id="F0YF31"/>
<evidence type="ECO:0000256" key="1">
    <source>
        <dbReference type="ARBA" id="ARBA00004496"/>
    </source>
</evidence>
<dbReference type="GO" id="GO:0008017">
    <property type="term" value="F:microtubule binding"/>
    <property type="evidence" value="ECO:0007669"/>
    <property type="project" value="InterPro"/>
</dbReference>
<evidence type="ECO:0000313" key="10">
    <source>
        <dbReference type="Proteomes" id="UP000002729"/>
    </source>
</evidence>
<dbReference type="RefSeq" id="XP_009038842.1">
    <property type="nucleotide sequence ID" value="XM_009040594.1"/>
</dbReference>
<evidence type="ECO:0000256" key="5">
    <source>
        <dbReference type="ARBA" id="ARBA00023054"/>
    </source>
</evidence>
<evidence type="ECO:0000256" key="4">
    <source>
        <dbReference type="ARBA" id="ARBA00022840"/>
    </source>
</evidence>
<dbReference type="PANTHER" id="PTHR47969">
    <property type="entry name" value="CHROMOSOME-ASSOCIATED KINESIN KIF4A-RELATED"/>
    <property type="match status" value="1"/>
</dbReference>
<dbReference type="CDD" id="cd00106">
    <property type="entry name" value="KISc"/>
    <property type="match status" value="1"/>
</dbReference>
<feature type="non-terminal residue" evidence="9">
    <location>
        <position position="289"/>
    </location>
</feature>
<evidence type="ECO:0000259" key="8">
    <source>
        <dbReference type="PROSITE" id="PS50067"/>
    </source>
</evidence>
<dbReference type="GO" id="GO:0051231">
    <property type="term" value="P:spindle elongation"/>
    <property type="evidence" value="ECO:0007669"/>
    <property type="project" value="TreeGrafter"/>
</dbReference>
<dbReference type="PROSITE" id="PS00411">
    <property type="entry name" value="KINESIN_MOTOR_1"/>
    <property type="match status" value="1"/>
</dbReference>
<sequence>EKRFDFDGVLGQAATQAEVYDATAASLVARVFEGYNATVMAYGQTGSGKTHTMGEPLDALSTSPGDAGEGVIGRALGEVFARRAASPEATTVHLSYLEVYNECVYDLLATHEDREPLGVREDGGAVVVPGLSEHDVAARGAADALLHRGALRRRTGATKMNAGSSRSHALLTVRVATASGAVGKLVLVDLAGSERATRTGAEGARLNEGIMINKGLLALGNVVSALAERTEASGAARHVPFRDSKLTRLLRDSLGGSARTYMVACVSPCAADADETANTLRYASRARRI</sequence>
<dbReference type="Gene3D" id="3.40.850.10">
    <property type="entry name" value="Kinesin motor domain"/>
    <property type="match status" value="1"/>
</dbReference>
<evidence type="ECO:0000313" key="9">
    <source>
        <dbReference type="EMBL" id="EGB06356.1"/>
    </source>
</evidence>
<accession>F0YF31</accession>
<reference evidence="9 10" key="1">
    <citation type="journal article" date="2011" name="Proc. Natl. Acad. Sci. U.S.A.">
        <title>Niche of harmful alga Aureococcus anophagefferens revealed through ecogenomics.</title>
        <authorList>
            <person name="Gobler C.J."/>
            <person name="Berry D.L."/>
            <person name="Dyhrman S.T."/>
            <person name="Wilhelm S.W."/>
            <person name="Salamov A."/>
            <person name="Lobanov A.V."/>
            <person name="Zhang Y."/>
            <person name="Collier J.L."/>
            <person name="Wurch L.L."/>
            <person name="Kustka A.B."/>
            <person name="Dill B.D."/>
            <person name="Shah M."/>
            <person name="VerBerkmoes N.C."/>
            <person name="Kuo A."/>
            <person name="Terry A."/>
            <person name="Pangilinan J."/>
            <person name="Lindquist E.A."/>
            <person name="Lucas S."/>
            <person name="Paulsen I.T."/>
            <person name="Hattenrath-Lehmann T.K."/>
            <person name="Talmage S.C."/>
            <person name="Walker E.A."/>
            <person name="Koch F."/>
            <person name="Burson A.M."/>
            <person name="Marcoval M.A."/>
            <person name="Tang Y.Z."/>
            <person name="Lecleir G.R."/>
            <person name="Coyne K.J."/>
            <person name="Berg G.M."/>
            <person name="Bertrand E.M."/>
            <person name="Saito M.A."/>
            <person name="Gladyshev V.N."/>
            <person name="Grigoriev I.V."/>
        </authorList>
    </citation>
    <scope>NUCLEOTIDE SEQUENCE [LARGE SCALE GENOMIC DNA]</scope>
    <source>
        <strain evidence="10">CCMP 1984</strain>
    </source>
</reference>
<keyword evidence="7" id="KW-0493">Microtubule</keyword>
<dbReference type="GO" id="GO:0005737">
    <property type="term" value="C:cytoplasm"/>
    <property type="evidence" value="ECO:0007669"/>
    <property type="project" value="UniProtKB-SubCell"/>
</dbReference>
<evidence type="ECO:0000256" key="2">
    <source>
        <dbReference type="ARBA" id="ARBA00022490"/>
    </source>
</evidence>
<dbReference type="GO" id="GO:0005874">
    <property type="term" value="C:microtubule"/>
    <property type="evidence" value="ECO:0007669"/>
    <property type="project" value="UniProtKB-KW"/>
</dbReference>
<dbReference type="PROSITE" id="PS50067">
    <property type="entry name" value="KINESIN_MOTOR_2"/>
    <property type="match status" value="1"/>
</dbReference>
<gene>
    <name evidence="9" type="ORF">AURANDRAFT_4176</name>
</gene>
<comment type="subcellular location">
    <subcellularLocation>
        <location evidence="1">Cytoplasm</location>
    </subcellularLocation>
</comment>
<dbReference type="EMBL" id="GL833135">
    <property type="protein sequence ID" value="EGB06356.1"/>
    <property type="molecule type" value="Genomic_DNA"/>
</dbReference>
<keyword evidence="10" id="KW-1185">Reference proteome</keyword>
<dbReference type="eggNOG" id="KOG0244">
    <property type="taxonomic scope" value="Eukaryota"/>
</dbReference>
<evidence type="ECO:0000256" key="7">
    <source>
        <dbReference type="RuleBase" id="RU000394"/>
    </source>
</evidence>
<keyword evidence="3 6" id="KW-0547">Nucleotide-binding</keyword>
<feature type="binding site" evidence="6">
    <location>
        <begin position="43"/>
        <end position="50"/>
    </location>
    <ligand>
        <name>ATP</name>
        <dbReference type="ChEBI" id="CHEBI:30616"/>
    </ligand>
</feature>
<organism evidence="10">
    <name type="scientific">Aureococcus anophagefferens</name>
    <name type="common">Harmful bloom alga</name>
    <dbReference type="NCBI Taxonomy" id="44056"/>
    <lineage>
        <taxon>Eukaryota</taxon>
        <taxon>Sar</taxon>
        <taxon>Stramenopiles</taxon>
        <taxon>Ochrophyta</taxon>
        <taxon>Pelagophyceae</taxon>
        <taxon>Pelagomonadales</taxon>
        <taxon>Pelagomonadaceae</taxon>
        <taxon>Aureococcus</taxon>
    </lineage>
</organism>
<dbReference type="InterPro" id="IPR027417">
    <property type="entry name" value="P-loop_NTPase"/>
</dbReference>
<dbReference type="InterPro" id="IPR001752">
    <property type="entry name" value="Kinesin_motor_dom"/>
</dbReference>
<keyword evidence="2" id="KW-0963">Cytoplasm</keyword>
<keyword evidence="6 7" id="KW-0505">Motor protein</keyword>
<dbReference type="PANTHER" id="PTHR47969:SF15">
    <property type="entry name" value="CHROMOSOME-ASSOCIATED KINESIN KIF4A-RELATED"/>
    <property type="match status" value="1"/>
</dbReference>
<dbReference type="GeneID" id="20222019"/>
<dbReference type="SUPFAM" id="SSF52540">
    <property type="entry name" value="P-loop containing nucleoside triphosphate hydrolases"/>
    <property type="match status" value="1"/>
</dbReference>